<organism evidence="3 4">
    <name type="scientific">Vigna mungo</name>
    <name type="common">Black gram</name>
    <name type="synonym">Phaseolus mungo</name>
    <dbReference type="NCBI Taxonomy" id="3915"/>
    <lineage>
        <taxon>Eukaryota</taxon>
        <taxon>Viridiplantae</taxon>
        <taxon>Streptophyta</taxon>
        <taxon>Embryophyta</taxon>
        <taxon>Tracheophyta</taxon>
        <taxon>Spermatophyta</taxon>
        <taxon>Magnoliopsida</taxon>
        <taxon>eudicotyledons</taxon>
        <taxon>Gunneridae</taxon>
        <taxon>Pentapetalae</taxon>
        <taxon>rosids</taxon>
        <taxon>fabids</taxon>
        <taxon>Fabales</taxon>
        <taxon>Fabaceae</taxon>
        <taxon>Papilionoideae</taxon>
        <taxon>50 kb inversion clade</taxon>
        <taxon>NPAAA clade</taxon>
        <taxon>indigoferoid/millettioid clade</taxon>
        <taxon>Phaseoleae</taxon>
        <taxon>Vigna</taxon>
    </lineage>
</organism>
<protein>
    <submittedName>
        <fullName evidence="3">Uncharacterized protein</fullName>
    </submittedName>
</protein>
<keyword evidence="4" id="KW-1185">Reference proteome</keyword>
<feature type="chain" id="PRO_5042927777" evidence="2">
    <location>
        <begin position="27"/>
        <end position="154"/>
    </location>
</feature>
<proteinExistence type="predicted"/>
<keyword evidence="1" id="KW-0812">Transmembrane</keyword>
<evidence type="ECO:0000313" key="4">
    <source>
        <dbReference type="Proteomes" id="UP001374535"/>
    </source>
</evidence>
<keyword evidence="2" id="KW-0732">Signal</keyword>
<accession>A0AAQ3MGM1</accession>
<keyword evidence="1" id="KW-1133">Transmembrane helix</keyword>
<dbReference type="Proteomes" id="UP001374535">
    <property type="component" value="Chromosome 11"/>
</dbReference>
<dbReference type="AlphaFoldDB" id="A0AAQ3MGM1"/>
<name>A0AAQ3MGM1_VIGMU</name>
<gene>
    <name evidence="3" type="ORF">V8G54_036044</name>
</gene>
<feature type="transmembrane region" description="Helical" evidence="1">
    <location>
        <begin position="36"/>
        <end position="55"/>
    </location>
</feature>
<dbReference type="EMBL" id="CP144690">
    <property type="protein sequence ID" value="WVY90530.1"/>
    <property type="molecule type" value="Genomic_DNA"/>
</dbReference>
<feature type="signal peptide" evidence="2">
    <location>
        <begin position="1"/>
        <end position="26"/>
    </location>
</feature>
<evidence type="ECO:0000256" key="1">
    <source>
        <dbReference type="SAM" id="Phobius"/>
    </source>
</evidence>
<evidence type="ECO:0000313" key="3">
    <source>
        <dbReference type="EMBL" id="WVY90530.1"/>
    </source>
</evidence>
<reference evidence="3 4" key="1">
    <citation type="journal article" date="2023" name="Life. Sci Alliance">
        <title>Evolutionary insights into 3D genome organization and epigenetic landscape of Vigna mungo.</title>
        <authorList>
            <person name="Junaid A."/>
            <person name="Singh B."/>
            <person name="Bhatia S."/>
        </authorList>
    </citation>
    <scope>NUCLEOTIDE SEQUENCE [LARGE SCALE GENOMIC DNA]</scope>
    <source>
        <strain evidence="3">Urdbean</strain>
    </source>
</reference>
<keyword evidence="1" id="KW-0472">Membrane</keyword>
<sequence length="154" mass="17986">MNITELIIKLCIVALFLSWNAWPCMAELHSLPIDQFLIMGVVELISHSFLFFFFVKVNRKLSQCLSDQSVLYKIAKVMQCINKLTFIQKPYMKCCNFTDFSLFHLPCELLFIHEGPGHYLCYHHMERRKKQDSVVAKKNKLTLSDKQLLIPALT</sequence>
<evidence type="ECO:0000256" key="2">
    <source>
        <dbReference type="SAM" id="SignalP"/>
    </source>
</evidence>